<gene>
    <name evidence="3" type="ORF">TWF481_010308</name>
</gene>
<feature type="chain" id="PRO_5043317465" evidence="2">
    <location>
        <begin position="19"/>
        <end position="197"/>
    </location>
</feature>
<evidence type="ECO:0000313" key="3">
    <source>
        <dbReference type="EMBL" id="KAK6499952.1"/>
    </source>
</evidence>
<dbReference type="EMBL" id="JAVHJL010000007">
    <property type="protein sequence ID" value="KAK6499952.1"/>
    <property type="molecule type" value="Genomic_DNA"/>
</dbReference>
<sequence length="197" mass="19664">MKINVFIVSLILAATSSAIPLNIKHGDPSAPILGHNIARRQGYNKVDFILGKVSDLVGIFAGGPDAANSKPMQAFNQLLSVIGSFIPSKDPNGSNGPVGNLPNGPVGNFPNGPVGNLPNGPVGNIPNGQFPNGQLPNGPVGNLPNGQFPSGPVGNIPTGQIPNGQIPNGPIGNLPTGLVGNVPTGPVGAIPAGPNGQ</sequence>
<evidence type="ECO:0000256" key="1">
    <source>
        <dbReference type="SAM" id="MobiDB-lite"/>
    </source>
</evidence>
<dbReference type="AlphaFoldDB" id="A0AAV9W0L3"/>
<feature type="compositionally biased region" description="Low complexity" evidence="1">
    <location>
        <begin position="91"/>
        <end position="128"/>
    </location>
</feature>
<feature type="compositionally biased region" description="Polar residues" evidence="1">
    <location>
        <begin position="157"/>
        <end position="166"/>
    </location>
</feature>
<keyword evidence="4" id="KW-1185">Reference proteome</keyword>
<keyword evidence="2" id="KW-0732">Signal</keyword>
<feature type="region of interest" description="Disordered" evidence="1">
    <location>
        <begin position="90"/>
        <end position="179"/>
    </location>
</feature>
<comment type="caution">
    <text evidence="3">The sequence shown here is derived from an EMBL/GenBank/DDBJ whole genome shotgun (WGS) entry which is preliminary data.</text>
</comment>
<name>A0AAV9W0L3_9PEZI</name>
<proteinExistence type="predicted"/>
<organism evidence="3 4">
    <name type="scientific">Arthrobotrys musiformis</name>
    <dbReference type="NCBI Taxonomy" id="47236"/>
    <lineage>
        <taxon>Eukaryota</taxon>
        <taxon>Fungi</taxon>
        <taxon>Dikarya</taxon>
        <taxon>Ascomycota</taxon>
        <taxon>Pezizomycotina</taxon>
        <taxon>Orbiliomycetes</taxon>
        <taxon>Orbiliales</taxon>
        <taxon>Orbiliaceae</taxon>
        <taxon>Arthrobotrys</taxon>
    </lineage>
</organism>
<reference evidence="3 4" key="1">
    <citation type="submission" date="2023-08" db="EMBL/GenBank/DDBJ databases">
        <authorList>
            <person name="Palmer J.M."/>
        </authorList>
    </citation>
    <scope>NUCLEOTIDE SEQUENCE [LARGE SCALE GENOMIC DNA]</scope>
    <source>
        <strain evidence="3 4">TWF481</strain>
    </source>
</reference>
<accession>A0AAV9W0L3</accession>
<dbReference type="Proteomes" id="UP001370758">
    <property type="component" value="Unassembled WGS sequence"/>
</dbReference>
<evidence type="ECO:0000256" key="2">
    <source>
        <dbReference type="SAM" id="SignalP"/>
    </source>
</evidence>
<protein>
    <submittedName>
        <fullName evidence="3">Uncharacterized protein</fullName>
    </submittedName>
</protein>
<evidence type="ECO:0000313" key="4">
    <source>
        <dbReference type="Proteomes" id="UP001370758"/>
    </source>
</evidence>
<feature type="signal peptide" evidence="2">
    <location>
        <begin position="1"/>
        <end position="18"/>
    </location>
</feature>